<dbReference type="AlphaFoldDB" id="A0A1H8FHY0"/>
<keyword evidence="3" id="KW-1185">Reference proteome</keyword>
<evidence type="ECO:0000256" key="1">
    <source>
        <dbReference type="SAM" id="Phobius"/>
    </source>
</evidence>
<feature type="transmembrane region" description="Helical" evidence="1">
    <location>
        <begin position="6"/>
        <end position="23"/>
    </location>
</feature>
<sequence>MIGGILVGILGIGIGMWLLTTGVKRISGLLNLFSQGTAATGEVVDVVHGYEYIDGKKRPVFIPIIECDERVQNKRVFNPNFGEHRPPEIGKKIEIRYSQDYPEQAVCNTKVNLLLSIGWFLLGLLLSGWGGFIFLSALQM</sequence>
<accession>A0A1H8FHY0</accession>
<proteinExistence type="predicted"/>
<evidence type="ECO:0000313" key="3">
    <source>
        <dbReference type="Proteomes" id="UP000199695"/>
    </source>
</evidence>
<name>A0A1H8FHY0_9BACL</name>
<keyword evidence="1" id="KW-1133">Transmembrane helix</keyword>
<gene>
    <name evidence="2" type="ORF">SAMN05444955_108183</name>
</gene>
<keyword evidence="1" id="KW-0812">Transmembrane</keyword>
<evidence type="ECO:0008006" key="4">
    <source>
        <dbReference type="Google" id="ProtNLM"/>
    </source>
</evidence>
<reference evidence="2 3" key="1">
    <citation type="submission" date="2016-10" db="EMBL/GenBank/DDBJ databases">
        <authorList>
            <person name="de Groot N.N."/>
        </authorList>
    </citation>
    <scope>NUCLEOTIDE SEQUENCE [LARGE SCALE GENOMIC DNA]</scope>
    <source>
        <strain evidence="2 3">DSM 46701</strain>
    </source>
</reference>
<evidence type="ECO:0000313" key="2">
    <source>
        <dbReference type="EMBL" id="SEN30737.1"/>
    </source>
</evidence>
<feature type="transmembrane region" description="Helical" evidence="1">
    <location>
        <begin position="113"/>
        <end position="138"/>
    </location>
</feature>
<dbReference type="EMBL" id="FOCQ01000008">
    <property type="protein sequence ID" value="SEN30737.1"/>
    <property type="molecule type" value="Genomic_DNA"/>
</dbReference>
<organism evidence="2 3">
    <name type="scientific">Lihuaxuella thermophila</name>
    <dbReference type="NCBI Taxonomy" id="1173111"/>
    <lineage>
        <taxon>Bacteria</taxon>
        <taxon>Bacillati</taxon>
        <taxon>Bacillota</taxon>
        <taxon>Bacilli</taxon>
        <taxon>Bacillales</taxon>
        <taxon>Thermoactinomycetaceae</taxon>
        <taxon>Lihuaxuella</taxon>
    </lineage>
</organism>
<keyword evidence="1" id="KW-0472">Membrane</keyword>
<dbReference type="RefSeq" id="WP_089968801.1">
    <property type="nucleotide sequence ID" value="NZ_FOCQ01000008.1"/>
</dbReference>
<dbReference type="STRING" id="1173111.SAMN05444955_108183"/>
<protein>
    <recommendedName>
        <fullName evidence="4">DUF3592 domain-containing protein</fullName>
    </recommendedName>
</protein>
<dbReference type="Proteomes" id="UP000199695">
    <property type="component" value="Unassembled WGS sequence"/>
</dbReference>